<dbReference type="Pfam" id="PF00152">
    <property type="entry name" value="tRNA-synt_2"/>
    <property type="match status" value="1"/>
</dbReference>
<dbReference type="GO" id="GO:0050560">
    <property type="term" value="F:aspartate-tRNA(Asn) ligase activity"/>
    <property type="evidence" value="ECO:0007669"/>
    <property type="project" value="UniProtKB-EC"/>
</dbReference>
<evidence type="ECO:0000256" key="3">
    <source>
        <dbReference type="ARBA" id="ARBA00022490"/>
    </source>
</evidence>
<evidence type="ECO:0000256" key="7">
    <source>
        <dbReference type="ARBA" id="ARBA00022917"/>
    </source>
</evidence>
<dbReference type="Proteomes" id="UP000657177">
    <property type="component" value="Unassembled WGS sequence"/>
</dbReference>
<dbReference type="InterPro" id="IPR012340">
    <property type="entry name" value="NA-bd_OB-fold"/>
</dbReference>
<proteinExistence type="inferred from homology"/>
<feature type="domain" description="Aminoacyl-transfer RNA synthetases class-II family profile" evidence="10">
    <location>
        <begin position="129"/>
        <end position="429"/>
    </location>
</feature>
<dbReference type="CDD" id="cd00776">
    <property type="entry name" value="AsxRS_core"/>
    <property type="match status" value="1"/>
</dbReference>
<dbReference type="GO" id="GO:0016740">
    <property type="term" value="F:transferase activity"/>
    <property type="evidence" value="ECO:0007669"/>
    <property type="project" value="UniProtKB-ARBA"/>
</dbReference>
<dbReference type="NCBIfam" id="TIGR00458">
    <property type="entry name" value="aspS_nondisc"/>
    <property type="match status" value="1"/>
</dbReference>
<keyword evidence="3 9" id="KW-0963">Cytoplasm</keyword>
<keyword evidence="12" id="KW-1185">Reference proteome</keyword>
<dbReference type="InterPro" id="IPR045864">
    <property type="entry name" value="aa-tRNA-synth_II/BPL/LPL"/>
</dbReference>
<dbReference type="NCBIfam" id="NF003483">
    <property type="entry name" value="PRK05159.1"/>
    <property type="match status" value="1"/>
</dbReference>
<dbReference type="SUPFAM" id="SSF55681">
    <property type="entry name" value="Class II aaRS and biotin synthetases"/>
    <property type="match status" value="1"/>
</dbReference>
<dbReference type="Gene3D" id="2.40.50.140">
    <property type="entry name" value="Nucleic acid-binding proteins"/>
    <property type="match status" value="1"/>
</dbReference>
<gene>
    <name evidence="9 11" type="primary">aspS</name>
    <name evidence="11" type="ORF">G5B42_00925</name>
</gene>
<feature type="site" description="Important for tRNA non-discrimination" evidence="9">
    <location>
        <position position="75"/>
    </location>
</feature>
<dbReference type="GO" id="GO:0140096">
    <property type="term" value="F:catalytic activity, acting on a protein"/>
    <property type="evidence" value="ECO:0007669"/>
    <property type="project" value="UniProtKB-ARBA"/>
</dbReference>
<accession>A0A8J6LI02</accession>
<feature type="binding site" evidence="9">
    <location>
        <begin position="206"/>
        <end position="208"/>
    </location>
    <ligand>
        <name>ATP</name>
        <dbReference type="ChEBI" id="CHEBI:30616"/>
    </ligand>
</feature>
<keyword evidence="4 9" id="KW-0436">Ligase</keyword>
<evidence type="ECO:0000256" key="4">
    <source>
        <dbReference type="ARBA" id="ARBA00022598"/>
    </source>
</evidence>
<name>A0A8J6LI02_9FIRM</name>
<dbReference type="GO" id="GO:0005829">
    <property type="term" value="C:cytosol"/>
    <property type="evidence" value="ECO:0007669"/>
    <property type="project" value="TreeGrafter"/>
</dbReference>
<evidence type="ECO:0000256" key="9">
    <source>
        <dbReference type="HAMAP-Rule" id="MF_02075"/>
    </source>
</evidence>
<dbReference type="GO" id="GO:0017101">
    <property type="term" value="C:aminoacyl-tRNA synthetase multienzyme complex"/>
    <property type="evidence" value="ECO:0007669"/>
    <property type="project" value="TreeGrafter"/>
</dbReference>
<evidence type="ECO:0000256" key="6">
    <source>
        <dbReference type="ARBA" id="ARBA00022840"/>
    </source>
</evidence>
<protein>
    <recommendedName>
        <fullName evidence="9">Aspartate--tRNA(Asp/Asn) ligase</fullName>
        <ecNumber evidence="9">6.1.1.23</ecNumber>
    </recommendedName>
    <alternativeName>
        <fullName evidence="9">Aspartyl-tRNA synthetase</fullName>
        <shortName evidence="9">AspRS</shortName>
    </alternativeName>
    <alternativeName>
        <fullName evidence="9">Non-discriminating aspartyl-tRNA synthetase</fullName>
        <shortName evidence="9">ND-AspRS</shortName>
    </alternativeName>
</protein>
<feature type="binding site" evidence="9">
    <location>
        <position position="352"/>
    </location>
    <ligand>
        <name>ATP</name>
        <dbReference type="ChEBI" id="CHEBI:30616"/>
    </ligand>
</feature>
<dbReference type="InterPro" id="IPR006195">
    <property type="entry name" value="aa-tRNA-synth_II"/>
</dbReference>
<feature type="region of interest" description="Aspartate" evidence="9">
    <location>
        <begin position="184"/>
        <end position="187"/>
    </location>
</feature>
<sequence length="429" mass="48892">MERTLAKEARQKAGCRIRLCGWVHRLRDLGNLTFLLLRDRSGLIQVVLEGKDHPELRLETVVTVEGKVVANDKAPGKVEIQEAKVEVISEVEYDHLPLAVNAKEIKEGLDTILNHRVLSLRSPLVHGIFLVQQEIIRAFRDFFRARGFTEIQTPKIVAEGAEGGAEMFPVKYFKKRAYLAQSPQFYKQMMVAAGYERVFEVGHAYRAELHNTTRHLNEYISLDVEMGFIRDENDLMAIENEFLRYLFSVLPETCGEELAQHGVELADPGEIPRLSVREAQALLQKEYGKRLPAGQIDAEAEKLLGRYIKEKTGSDFLFLTAFPVAKRPVYAMPMEDEPALTKSFDLLYKGLEITTGGQRIHRYRMLYDKMQAFGLNPEDFGFYLDTFKYGVPPHGGFAIGCERLTMQLLNLANIREASLFPRDVERVIP</sequence>
<evidence type="ECO:0000256" key="1">
    <source>
        <dbReference type="ARBA" id="ARBA00004496"/>
    </source>
</evidence>
<dbReference type="Gene3D" id="3.30.930.10">
    <property type="entry name" value="Bira Bifunctional Protein, Domain 2"/>
    <property type="match status" value="1"/>
</dbReference>
<feature type="binding site" evidence="9">
    <location>
        <position position="355"/>
    </location>
    <ligand>
        <name>L-aspartate</name>
        <dbReference type="ChEBI" id="CHEBI:29991"/>
    </ligand>
</feature>
<feature type="binding site" evidence="9">
    <location>
        <position position="162"/>
    </location>
    <ligand>
        <name>L-aspartate</name>
        <dbReference type="ChEBI" id="CHEBI:29991"/>
    </ligand>
</feature>
<dbReference type="GO" id="GO:0003723">
    <property type="term" value="F:RNA binding"/>
    <property type="evidence" value="ECO:0007669"/>
    <property type="project" value="TreeGrafter"/>
</dbReference>
<dbReference type="Pfam" id="PF01336">
    <property type="entry name" value="tRNA_anti-codon"/>
    <property type="match status" value="1"/>
</dbReference>
<keyword evidence="7 9" id="KW-0648">Protein biosynthesis</keyword>
<dbReference type="HAMAP" id="MF_02075">
    <property type="entry name" value="Asp_tRNA_synth_type2"/>
    <property type="match status" value="1"/>
</dbReference>
<dbReference type="PANTHER" id="PTHR43450:SF1">
    <property type="entry name" value="ASPARTATE--TRNA LIGASE, CYTOPLASMIC"/>
    <property type="match status" value="1"/>
</dbReference>
<comment type="subcellular location">
    <subcellularLocation>
        <location evidence="1 9">Cytoplasm</location>
    </subcellularLocation>
</comment>
<dbReference type="RefSeq" id="WP_181338569.1">
    <property type="nucleotide sequence ID" value="NZ_JAAKDE010000002.1"/>
</dbReference>
<dbReference type="EC" id="6.1.1.23" evidence="9"/>
<dbReference type="InterPro" id="IPR002312">
    <property type="entry name" value="Asp/Asn-tRNA-synth_IIb"/>
</dbReference>
<dbReference type="InterPro" id="IPR004364">
    <property type="entry name" value="Aa-tRNA-synt_II"/>
</dbReference>
<keyword evidence="5 9" id="KW-0547">Nucleotide-binding</keyword>
<evidence type="ECO:0000313" key="12">
    <source>
        <dbReference type="Proteomes" id="UP000657177"/>
    </source>
</evidence>
<dbReference type="GO" id="GO:0006422">
    <property type="term" value="P:aspartyl-tRNA aminoacylation"/>
    <property type="evidence" value="ECO:0007669"/>
    <property type="project" value="UniProtKB-UniRule"/>
</dbReference>
<comment type="catalytic activity">
    <reaction evidence="9">
        <text>tRNA(Asx) + L-aspartate + ATP = L-aspartyl-tRNA(Asx) + AMP + diphosphate</text>
        <dbReference type="Rhea" id="RHEA:18349"/>
        <dbReference type="Rhea" id="RHEA-COMP:9710"/>
        <dbReference type="Rhea" id="RHEA-COMP:9711"/>
        <dbReference type="ChEBI" id="CHEBI:29991"/>
        <dbReference type="ChEBI" id="CHEBI:30616"/>
        <dbReference type="ChEBI" id="CHEBI:33019"/>
        <dbReference type="ChEBI" id="CHEBI:78442"/>
        <dbReference type="ChEBI" id="CHEBI:78516"/>
        <dbReference type="ChEBI" id="CHEBI:456215"/>
        <dbReference type="EC" id="6.1.1.23"/>
    </reaction>
</comment>
<comment type="function">
    <text evidence="9">Aspartyl-tRNA synthetase with relaxed tRNA specificity since it is able to aspartylate not only its cognate tRNA(Asp) but also tRNA(Asn). Reaction proceeds in two steps: L-aspartate is first activated by ATP to form Asp-AMP and then transferred to the acceptor end of tRNA(Asp/Asn).</text>
</comment>
<keyword evidence="8 9" id="KW-0030">Aminoacyl-tRNA synthetase</keyword>
<evidence type="ECO:0000256" key="5">
    <source>
        <dbReference type="ARBA" id="ARBA00022741"/>
    </source>
</evidence>
<dbReference type="GO" id="GO:0005524">
    <property type="term" value="F:ATP binding"/>
    <property type="evidence" value="ECO:0007669"/>
    <property type="project" value="UniProtKB-UniRule"/>
</dbReference>
<dbReference type="GO" id="GO:0004815">
    <property type="term" value="F:aspartate-tRNA ligase activity"/>
    <property type="evidence" value="ECO:0007669"/>
    <property type="project" value="UniProtKB-UniRule"/>
</dbReference>
<evidence type="ECO:0000256" key="2">
    <source>
        <dbReference type="ARBA" id="ARBA00005312"/>
    </source>
</evidence>
<dbReference type="AlphaFoldDB" id="A0A8J6LI02"/>
<keyword evidence="6 9" id="KW-0067">ATP-binding</keyword>
<dbReference type="InterPro" id="IPR004365">
    <property type="entry name" value="NA-bd_OB_tRNA"/>
</dbReference>
<dbReference type="InterPro" id="IPR004523">
    <property type="entry name" value="Asp-tRNA_synthase_2"/>
</dbReference>
<dbReference type="SUPFAM" id="SSF50249">
    <property type="entry name" value="Nucleic acid-binding proteins"/>
    <property type="match status" value="1"/>
</dbReference>
<reference evidence="11" key="1">
    <citation type="submission" date="2020-06" db="EMBL/GenBank/DDBJ databases">
        <title>Novel chitinolytic bacterium.</title>
        <authorList>
            <person name="Ungkulpasvich U."/>
            <person name="Kosugi A."/>
            <person name="Uke A."/>
        </authorList>
    </citation>
    <scope>NUCLEOTIDE SEQUENCE</scope>
    <source>
        <strain evidence="11">UUS1-1</strain>
    </source>
</reference>
<dbReference type="PROSITE" id="PS50862">
    <property type="entry name" value="AA_TRNA_LIGASE_II"/>
    <property type="match status" value="1"/>
</dbReference>
<evidence type="ECO:0000256" key="8">
    <source>
        <dbReference type="ARBA" id="ARBA00023146"/>
    </source>
</evidence>
<feature type="binding site" evidence="9">
    <location>
        <begin position="400"/>
        <end position="403"/>
    </location>
    <ligand>
        <name>ATP</name>
        <dbReference type="ChEBI" id="CHEBI:30616"/>
    </ligand>
</feature>
<evidence type="ECO:0000259" key="10">
    <source>
        <dbReference type="PROSITE" id="PS50862"/>
    </source>
</evidence>
<evidence type="ECO:0000313" key="11">
    <source>
        <dbReference type="EMBL" id="MBA2132121.1"/>
    </source>
</evidence>
<feature type="binding site" evidence="9">
    <location>
        <begin position="214"/>
        <end position="216"/>
    </location>
    <ligand>
        <name>ATP</name>
        <dbReference type="ChEBI" id="CHEBI:30616"/>
    </ligand>
</feature>
<feature type="binding site" evidence="9">
    <location>
        <position position="206"/>
    </location>
    <ligand>
        <name>L-aspartate</name>
        <dbReference type="ChEBI" id="CHEBI:29991"/>
    </ligand>
</feature>
<dbReference type="EMBL" id="JAAKDE010000002">
    <property type="protein sequence ID" value="MBA2132121.1"/>
    <property type="molecule type" value="Genomic_DNA"/>
</dbReference>
<feature type="binding site" evidence="9">
    <location>
        <position position="359"/>
    </location>
    <ligand>
        <name>L-aspartate</name>
        <dbReference type="ChEBI" id="CHEBI:29991"/>
    </ligand>
</feature>
<dbReference type="FunFam" id="3.30.930.10:FF:000038">
    <property type="entry name" value="Aspartate--tRNA ligase"/>
    <property type="match status" value="1"/>
</dbReference>
<organism evidence="11 12">
    <name type="scientific">Capillibacterium thermochitinicola</name>
    <dbReference type="NCBI Taxonomy" id="2699427"/>
    <lineage>
        <taxon>Bacteria</taxon>
        <taxon>Bacillati</taxon>
        <taxon>Bacillota</taxon>
        <taxon>Capillibacterium</taxon>
    </lineage>
</organism>
<comment type="caution">
    <text evidence="11">The sequence shown here is derived from an EMBL/GenBank/DDBJ whole genome shotgun (WGS) entry which is preliminary data.</text>
</comment>
<dbReference type="PRINTS" id="PR01042">
    <property type="entry name" value="TRNASYNTHASP"/>
</dbReference>
<comment type="similarity">
    <text evidence="2 9">Belongs to the class-II aminoacyl-tRNA synthetase family. Type 2 subfamily.</text>
</comment>
<comment type="subunit">
    <text evidence="9">Homodimer.</text>
</comment>
<dbReference type="PANTHER" id="PTHR43450">
    <property type="entry name" value="ASPARTYL-TRNA SYNTHETASE"/>
    <property type="match status" value="1"/>
</dbReference>